<reference evidence="5 6" key="1">
    <citation type="submission" date="2021-01" db="EMBL/GenBank/DDBJ databases">
        <title>WGS of actinomycetes isolated from Thailand.</title>
        <authorList>
            <person name="Thawai C."/>
        </authorList>
    </citation>
    <scope>NUCLEOTIDE SEQUENCE [LARGE SCALE GENOMIC DNA]</scope>
    <source>
        <strain evidence="5 6">CH5-8</strain>
    </source>
</reference>
<accession>A0ABS1PCW8</accession>
<keyword evidence="3" id="KW-0732">Signal</keyword>
<dbReference type="Gene3D" id="3.40.190.10">
    <property type="entry name" value="Periplasmic binding protein-like II"/>
    <property type="match status" value="1"/>
</dbReference>
<dbReference type="SUPFAM" id="SSF53850">
    <property type="entry name" value="Periplasmic binding protein-like II"/>
    <property type="match status" value="1"/>
</dbReference>
<evidence type="ECO:0000256" key="4">
    <source>
        <dbReference type="SAM" id="MobiDB-lite"/>
    </source>
</evidence>
<feature type="region of interest" description="Disordered" evidence="4">
    <location>
        <begin position="420"/>
        <end position="443"/>
    </location>
</feature>
<name>A0ABS1PCW8_9ACTN</name>
<comment type="similarity">
    <text evidence="1">Belongs to the bacterial solute-binding protein 1 family.</text>
</comment>
<evidence type="ECO:0000313" key="5">
    <source>
        <dbReference type="EMBL" id="MBL1110223.1"/>
    </source>
</evidence>
<dbReference type="EMBL" id="JAERRH010000031">
    <property type="protein sequence ID" value="MBL1110223.1"/>
    <property type="molecule type" value="Genomic_DNA"/>
</dbReference>
<gene>
    <name evidence="5" type="ORF">JK361_37680</name>
</gene>
<dbReference type="PANTHER" id="PTHR43649:SF30">
    <property type="entry name" value="ABC TRANSPORTER SUBSTRATE-BINDING PROTEIN"/>
    <property type="match status" value="1"/>
</dbReference>
<dbReference type="Proteomes" id="UP000621386">
    <property type="component" value="Unassembled WGS sequence"/>
</dbReference>
<evidence type="ECO:0000256" key="3">
    <source>
        <dbReference type="ARBA" id="ARBA00022729"/>
    </source>
</evidence>
<keyword evidence="2" id="KW-0813">Transport</keyword>
<dbReference type="InterPro" id="IPR006061">
    <property type="entry name" value="SBP_1_CS"/>
</dbReference>
<evidence type="ECO:0000256" key="2">
    <source>
        <dbReference type="ARBA" id="ARBA00022448"/>
    </source>
</evidence>
<evidence type="ECO:0000256" key="1">
    <source>
        <dbReference type="ARBA" id="ARBA00008520"/>
    </source>
</evidence>
<dbReference type="PANTHER" id="PTHR43649">
    <property type="entry name" value="ARABINOSE-BINDING PROTEIN-RELATED"/>
    <property type="match status" value="1"/>
</dbReference>
<dbReference type="InterPro" id="IPR006059">
    <property type="entry name" value="SBP"/>
</dbReference>
<proteinExistence type="inferred from homology"/>
<dbReference type="InterPro" id="IPR050490">
    <property type="entry name" value="Bact_solute-bd_prot1"/>
</dbReference>
<feature type="compositionally biased region" description="Low complexity" evidence="4">
    <location>
        <begin position="432"/>
        <end position="443"/>
    </location>
</feature>
<comment type="caution">
    <text evidence="5">The sequence shown here is derived from an EMBL/GenBank/DDBJ whole genome shotgun (WGS) entry which is preliminary data.</text>
</comment>
<organism evidence="5 6">
    <name type="scientific">Streptomyces musisoli</name>
    <dbReference type="NCBI Taxonomy" id="2802280"/>
    <lineage>
        <taxon>Bacteria</taxon>
        <taxon>Bacillati</taxon>
        <taxon>Actinomycetota</taxon>
        <taxon>Actinomycetes</taxon>
        <taxon>Kitasatosporales</taxon>
        <taxon>Streptomycetaceae</taxon>
        <taxon>Streptomyces</taxon>
    </lineage>
</organism>
<dbReference type="Pfam" id="PF01547">
    <property type="entry name" value="SBP_bac_1"/>
    <property type="match status" value="1"/>
</dbReference>
<evidence type="ECO:0000313" key="6">
    <source>
        <dbReference type="Proteomes" id="UP000621386"/>
    </source>
</evidence>
<protein>
    <submittedName>
        <fullName evidence="5">Extracellular solute-binding protein</fullName>
    </submittedName>
</protein>
<sequence>MCPYIERSDSRVGTLSVRRRTAGTIAVVSALGMTAVLGGCGSTGSSDVTLRLVAADYGDSAATSSKKYWDALVEDYESQHPDVKVEVSVYSWNDVDRKVKEMVDAGHAPDMAQIGAYADYAAADKLYPVSDLLSIRTQADFLSPLSDAGAWQHTQYGIPFAASTRVLFYNKTLFAKAGITPPTTWDELAADARALKDKGVKYPYALPLGPEEAQAETMQWLLSGGNGGSGYTDDIGTYTIDSEANVSTFDWLKDELVGKDLTGPVAPGKLNRATAFAAFADGQVGMLNGHPTLIQQAAKKGVKFGMVPMPGRTGKARASMGVTDWMMGFKQNGNADRIGDFLDFVYAQKNVLDFSRTYGLLPVTGSASNAMSASGAATDKALHPFLEQLPTSELYPVGKTSWAAVAAAVKQNIGQAVTPGGSPSGVLTRLQSTATAADSRSTS</sequence>
<keyword evidence="6" id="KW-1185">Reference proteome</keyword>
<dbReference type="PROSITE" id="PS01037">
    <property type="entry name" value="SBP_BACTERIAL_1"/>
    <property type="match status" value="1"/>
</dbReference>